<dbReference type="NCBIfam" id="TIGR02098">
    <property type="entry name" value="MJ0042_CXXC"/>
    <property type="match status" value="1"/>
</dbReference>
<gene>
    <name evidence="3" type="ORF">SOIL9_28800</name>
</gene>
<evidence type="ECO:0000313" key="4">
    <source>
        <dbReference type="Proteomes" id="UP000464178"/>
    </source>
</evidence>
<keyword evidence="2" id="KW-0812">Transmembrane</keyword>
<name>A0A6P2D402_9BACT</name>
<protein>
    <recommendedName>
        <fullName evidence="5">Zinc finger/thioredoxin putative domain-containing protein</fullName>
    </recommendedName>
</protein>
<evidence type="ECO:0000256" key="1">
    <source>
        <dbReference type="SAM" id="MobiDB-lite"/>
    </source>
</evidence>
<dbReference type="InterPro" id="IPR011723">
    <property type="entry name" value="Znf/thioredoxin_put"/>
</dbReference>
<keyword evidence="2" id="KW-0472">Membrane</keyword>
<reference evidence="3 4" key="1">
    <citation type="submission" date="2019-05" db="EMBL/GenBank/DDBJ databases">
        <authorList>
            <consortium name="Science for Life Laboratories"/>
        </authorList>
    </citation>
    <scope>NUCLEOTIDE SEQUENCE [LARGE SCALE GENOMIC DNA]</scope>
    <source>
        <strain evidence="3">Soil9</strain>
    </source>
</reference>
<keyword evidence="2" id="KW-1133">Transmembrane helix</keyword>
<accession>A0A6P2D402</accession>
<evidence type="ECO:0000256" key="2">
    <source>
        <dbReference type="SAM" id="Phobius"/>
    </source>
</evidence>
<sequence length="194" mass="21098">MAVSIYCPHCQHQFKIPETAIGKKGRCPACKQVLTAEFPAVASYEVVEKPEIVEPEAQPIADEVSEPAPVRPRSRDGDEEPEVRPGRKPRKVRPASQGFLRLTVLFGGLAAAVACGVIFYLWQREQTELSGYVALVEAFRGAQASPEITKEMEILTARRKAYPSCCWPRARGWSAGCSGPLGSALLVGSSCSRP</sequence>
<dbReference type="AlphaFoldDB" id="A0A6P2D402"/>
<evidence type="ECO:0008006" key="5">
    <source>
        <dbReference type="Google" id="ProtNLM"/>
    </source>
</evidence>
<evidence type="ECO:0000313" key="3">
    <source>
        <dbReference type="EMBL" id="VTR94834.1"/>
    </source>
</evidence>
<keyword evidence="4" id="KW-1185">Reference proteome</keyword>
<proteinExistence type="predicted"/>
<feature type="transmembrane region" description="Helical" evidence="2">
    <location>
        <begin position="98"/>
        <end position="122"/>
    </location>
</feature>
<dbReference type="KEGG" id="gms:SOIL9_28800"/>
<feature type="region of interest" description="Disordered" evidence="1">
    <location>
        <begin position="55"/>
        <end position="92"/>
    </location>
</feature>
<dbReference type="EMBL" id="LR593886">
    <property type="protein sequence ID" value="VTR94834.1"/>
    <property type="molecule type" value="Genomic_DNA"/>
</dbReference>
<dbReference type="Proteomes" id="UP000464178">
    <property type="component" value="Chromosome"/>
</dbReference>
<organism evidence="3 4">
    <name type="scientific">Gemmata massiliana</name>
    <dbReference type="NCBI Taxonomy" id="1210884"/>
    <lineage>
        <taxon>Bacteria</taxon>
        <taxon>Pseudomonadati</taxon>
        <taxon>Planctomycetota</taxon>
        <taxon>Planctomycetia</taxon>
        <taxon>Gemmatales</taxon>
        <taxon>Gemmataceae</taxon>
        <taxon>Gemmata</taxon>
    </lineage>
</organism>
<dbReference type="RefSeq" id="WP_162669326.1">
    <property type="nucleotide sequence ID" value="NZ_LR593886.1"/>
</dbReference>